<dbReference type="SUPFAM" id="SSF69318">
    <property type="entry name" value="Integrin alpha N-terminal domain"/>
    <property type="match status" value="1"/>
</dbReference>
<keyword evidence="1" id="KW-0732">Signal</keyword>
<dbReference type="PROSITE" id="PS51470">
    <property type="entry name" value="FG_GAP"/>
    <property type="match status" value="1"/>
</dbReference>
<dbReference type="SMART" id="SM00191">
    <property type="entry name" value="Int_alpha"/>
    <property type="match status" value="5"/>
</dbReference>
<dbReference type="PANTHER" id="PTHR23221:SF7">
    <property type="entry name" value="PHOSPHATIDYLINOSITOL-GLYCAN-SPECIFIC PHOSPHOLIPASE D"/>
    <property type="match status" value="1"/>
</dbReference>
<evidence type="ECO:0008006" key="7">
    <source>
        <dbReference type="Google" id="ProtNLM"/>
    </source>
</evidence>
<dbReference type="Proteomes" id="UP001257739">
    <property type="component" value="Unassembled WGS sequence"/>
</dbReference>
<dbReference type="Gene3D" id="2.130.10.130">
    <property type="entry name" value="Integrin alpha, N-terminal"/>
    <property type="match status" value="3"/>
</dbReference>
<name>A0ABU1UJ85_9ACTN</name>
<proteinExistence type="predicted"/>
<keyword evidence="4" id="KW-0325">Glycoprotein</keyword>
<evidence type="ECO:0000256" key="4">
    <source>
        <dbReference type="ARBA" id="ARBA00023180"/>
    </source>
</evidence>
<dbReference type="InterPro" id="IPR013517">
    <property type="entry name" value="FG-GAP"/>
</dbReference>
<dbReference type="InterPro" id="IPR013519">
    <property type="entry name" value="Int_alpha_beta-p"/>
</dbReference>
<reference evidence="5 6" key="1">
    <citation type="submission" date="2023-07" db="EMBL/GenBank/DDBJ databases">
        <title>Sorghum-associated microbial communities from plants grown in Nebraska, USA.</title>
        <authorList>
            <person name="Schachtman D."/>
        </authorList>
    </citation>
    <scope>NUCLEOTIDE SEQUENCE [LARGE SCALE GENOMIC DNA]</scope>
    <source>
        <strain evidence="5 6">BE248</strain>
    </source>
</reference>
<keyword evidence="3" id="KW-0378">Hydrolase</keyword>
<evidence type="ECO:0000256" key="3">
    <source>
        <dbReference type="ARBA" id="ARBA00022801"/>
    </source>
</evidence>
<evidence type="ECO:0000313" key="6">
    <source>
        <dbReference type="Proteomes" id="UP001257739"/>
    </source>
</evidence>
<dbReference type="EMBL" id="JAVDWH010000001">
    <property type="protein sequence ID" value="MDR7085230.1"/>
    <property type="molecule type" value="Genomic_DNA"/>
</dbReference>
<dbReference type="Pfam" id="PF01839">
    <property type="entry name" value="FG-GAP"/>
    <property type="match status" value="2"/>
</dbReference>
<dbReference type="RefSeq" id="WP_309965153.1">
    <property type="nucleotide sequence ID" value="NZ_JAVDWH010000001.1"/>
</dbReference>
<protein>
    <recommendedName>
        <fullName evidence="7">FG-GAP repeat-containing protein</fullName>
    </recommendedName>
</protein>
<accession>A0ABU1UJ85</accession>
<sequence>MNSRISGDADNYWNLLRISVGDGGSMGGTRTENQEIFMKQQTSRWMRQEDRGMLARMTSSTLRLTLAGGLMASGLTLALASPAAALTCSSGVEGDVNGDGRAEVAVSEAGRSYGKGAVHVFYGRTTGLVAAASGTALDDQYIDQETSGVPGAGADYDRFGSALAFGDYNKDGCADLAVGADSDGDAGTIFVFYGSKTGLKTTGSVRLSNEQVLGSAPGTPKDQGFGSILVAADLNDDDVTDLGIGVPSKLVGAEGRGTIAVLFGGTGGLGTANKTVLDRASVGMAADDFEVGKSLAVGDFDGNGIQELAFGLNEGKLQILEAGAGGFVASQGPLSGEDVGVDDFIADVDGEGDKWVFGDIIAAGDVDADGDDDLATGMPAKGNGGTVALVKGTSSGLTATGVAKWGQGTIGVVGTPGDSDSFGAELAMGRLDAGPTDDLAIGVPFDEINGNGGAGSVNILLGGPTGLSSAGEGGARYHQDTAGVPGTAEDIDVFGRTVSIANVQSKTQGSLIIGVLREKIGTIEAAGQFHQLSIMAGGPKGTNSTAFNLDSVGVRGDSRKGAEFGRALSGSGRFY</sequence>
<organism evidence="5 6">
    <name type="scientific">Aeromicrobium panaciterrae</name>
    <dbReference type="NCBI Taxonomy" id="363861"/>
    <lineage>
        <taxon>Bacteria</taxon>
        <taxon>Bacillati</taxon>
        <taxon>Actinomycetota</taxon>
        <taxon>Actinomycetes</taxon>
        <taxon>Propionibacteriales</taxon>
        <taxon>Nocardioidaceae</taxon>
        <taxon>Aeromicrobium</taxon>
    </lineage>
</organism>
<keyword evidence="2" id="KW-0677">Repeat</keyword>
<gene>
    <name evidence="5" type="ORF">J2X11_000069</name>
</gene>
<evidence type="ECO:0000313" key="5">
    <source>
        <dbReference type="EMBL" id="MDR7085230.1"/>
    </source>
</evidence>
<evidence type="ECO:0000256" key="2">
    <source>
        <dbReference type="ARBA" id="ARBA00022737"/>
    </source>
</evidence>
<dbReference type="InterPro" id="IPR028994">
    <property type="entry name" value="Integrin_alpha_N"/>
</dbReference>
<dbReference type="PANTHER" id="PTHR23221">
    <property type="entry name" value="GLYCOSYLPHOSPHATIDYLINOSITOL PHOSPHOLIPASE D"/>
    <property type="match status" value="1"/>
</dbReference>
<comment type="caution">
    <text evidence="5">The sequence shown here is derived from an EMBL/GenBank/DDBJ whole genome shotgun (WGS) entry which is preliminary data.</text>
</comment>
<evidence type="ECO:0000256" key="1">
    <source>
        <dbReference type="ARBA" id="ARBA00022729"/>
    </source>
</evidence>
<keyword evidence="6" id="KW-1185">Reference proteome</keyword>